<name>A0A2N0QWE5_9GLOM</name>
<comment type="caution">
    <text evidence="1">The sequence shown here is derived from an EMBL/GenBank/DDBJ whole genome shotgun (WGS) entry which is preliminary data.</text>
</comment>
<dbReference type="AlphaFoldDB" id="A0A2N0QWE5"/>
<dbReference type="Proteomes" id="UP000232688">
    <property type="component" value="Unassembled WGS sequence"/>
</dbReference>
<dbReference type="VEuPathDB" id="FungiDB:RhiirA1_475763"/>
<organism evidence="1 2">
    <name type="scientific">Rhizophagus irregularis</name>
    <dbReference type="NCBI Taxonomy" id="588596"/>
    <lineage>
        <taxon>Eukaryota</taxon>
        <taxon>Fungi</taxon>
        <taxon>Fungi incertae sedis</taxon>
        <taxon>Mucoromycota</taxon>
        <taxon>Glomeromycotina</taxon>
        <taxon>Glomeromycetes</taxon>
        <taxon>Glomerales</taxon>
        <taxon>Glomeraceae</taxon>
        <taxon>Rhizophagus</taxon>
    </lineage>
</organism>
<evidence type="ECO:0000313" key="2">
    <source>
        <dbReference type="Proteomes" id="UP000232688"/>
    </source>
</evidence>
<evidence type="ECO:0000313" key="1">
    <source>
        <dbReference type="EMBL" id="PKC55346.1"/>
    </source>
</evidence>
<proteinExistence type="predicted"/>
<gene>
    <name evidence="1" type="ORF">RhiirA1_475763</name>
</gene>
<dbReference type="EMBL" id="LLXH01002655">
    <property type="protein sequence ID" value="PKC55346.1"/>
    <property type="molecule type" value="Genomic_DNA"/>
</dbReference>
<reference evidence="1 2" key="2">
    <citation type="submission" date="2017-10" db="EMBL/GenBank/DDBJ databases">
        <title>Genome analyses suggest a sexual origin of heterokaryosis in a supposedly ancient asexual fungus.</title>
        <authorList>
            <person name="Corradi N."/>
            <person name="Sedzielewska K."/>
            <person name="Noel J."/>
            <person name="Charron P."/>
            <person name="Farinelli L."/>
            <person name="Marton T."/>
            <person name="Kruger M."/>
            <person name="Pelin A."/>
            <person name="Brachmann A."/>
            <person name="Corradi N."/>
        </authorList>
    </citation>
    <scope>NUCLEOTIDE SEQUENCE [LARGE SCALE GENOMIC DNA]</scope>
    <source>
        <strain evidence="1 2">A1</strain>
    </source>
</reference>
<reference evidence="1 2" key="1">
    <citation type="submission" date="2017-10" db="EMBL/GenBank/DDBJ databases">
        <title>Extensive intraspecific genome diversity in a model arbuscular mycorrhizal fungus.</title>
        <authorList>
            <person name="Chen E.C.H."/>
            <person name="Morin E."/>
            <person name="Baudet D."/>
            <person name="Noel J."/>
            <person name="Ndikumana S."/>
            <person name="Charron P."/>
            <person name="St-Onge C."/>
            <person name="Giorgi J."/>
            <person name="Grigoriev I.V."/>
            <person name="Roux C."/>
            <person name="Martin F.M."/>
            <person name="Corradi N."/>
        </authorList>
    </citation>
    <scope>NUCLEOTIDE SEQUENCE [LARGE SCALE GENOMIC DNA]</scope>
    <source>
        <strain evidence="1 2">A1</strain>
    </source>
</reference>
<sequence>MITIDRNIRKALKRPIQYRLFEFHLTHKSLRIIRKFALHNLINWEFTQLWMQYNPFDRLTSLNLKWIIDPYVYGIEDINEWLKYDDMEIMEFINTPIGHNNLTTKSHPQAYYTSHLL</sequence>
<protein>
    <submittedName>
        <fullName evidence="1">Uncharacterized protein</fullName>
    </submittedName>
</protein>
<accession>A0A2N0QWE5</accession>